<comment type="caution">
    <text evidence="4">The sequence shown here is derived from an EMBL/GenBank/DDBJ whole genome shotgun (WGS) entry which is preliminary data.</text>
</comment>
<dbReference type="InterPro" id="IPR050490">
    <property type="entry name" value="Bact_solute-bd_prot1"/>
</dbReference>
<proteinExistence type="inferred from homology"/>
<dbReference type="SUPFAM" id="SSF53850">
    <property type="entry name" value="Periplasmic binding protein-like II"/>
    <property type="match status" value="1"/>
</dbReference>
<protein>
    <submittedName>
        <fullName evidence="4">Carbohydrate ABC transporter substrate-binding protein (CUT1 family)</fullName>
    </submittedName>
</protein>
<sequence length="493" mass="52277">MQDVLRSSTTEYDEGDFHMSKRTLRQGGVVIASLALTLTACGGSSKSDNGASGSSGGGSSAGASGGAAAGKTVQGKSGPLDCSVFSSFGDIKGKTISVYTTIVAPEDKPQIDSYKPFEDCTGAKVNYEGNKDMESQLLVRIKGGNAPDIAYIPQPGLLQQAVKAAGSKADPAPQTVIDNVTKYFGKDWAGYGSVDGKLYAAPLGANVKSFVWYSPKMFKDHNYQVPTTWDQLMQLTAQIAKDDKNAKPWCAGFESGGATGWPGTDWVEELMLRTAGPETYDKWVKHEIPFNDPSVVKALDTAGAILKNPAYVNGGYGGVKTIATTAFQDGGQPILDGTCYMHQQASFYAANWPKGTKIGPDGDIFAFYEPSMDASSKPVEGAGEFVASFRNAPEVEAFRTYLSSPFWANEKAIISTGWVSANKGANIANFKNPIDALSVKTLQDPATVFRFDGSDAMPAAVGTGSFWKGMVNWITGASTKSVLDSIEASWPKS</sequence>
<dbReference type="Gene3D" id="3.40.190.10">
    <property type="entry name" value="Periplasmic binding protein-like II"/>
    <property type="match status" value="2"/>
</dbReference>
<keyword evidence="2" id="KW-0813">Transport</keyword>
<dbReference type="AlphaFoldDB" id="A0A4Q7NP61"/>
<dbReference type="PANTHER" id="PTHR43649">
    <property type="entry name" value="ARABINOSE-BINDING PROTEIN-RELATED"/>
    <property type="match status" value="1"/>
</dbReference>
<evidence type="ECO:0000256" key="1">
    <source>
        <dbReference type="ARBA" id="ARBA00008520"/>
    </source>
</evidence>
<comment type="similarity">
    <text evidence="1">Belongs to the bacterial solute-binding protein 1 family.</text>
</comment>
<dbReference type="PANTHER" id="PTHR43649:SF29">
    <property type="entry name" value="OSMOPROTECTIVE COMPOUNDS-BINDING PROTEIN GGTB"/>
    <property type="match status" value="1"/>
</dbReference>
<evidence type="ECO:0000256" key="2">
    <source>
        <dbReference type="ARBA" id="ARBA00022448"/>
    </source>
</evidence>
<keyword evidence="5" id="KW-1185">Reference proteome</keyword>
<dbReference type="EMBL" id="SGXD01000003">
    <property type="protein sequence ID" value="RZS86808.1"/>
    <property type="molecule type" value="Genomic_DNA"/>
</dbReference>
<evidence type="ECO:0000313" key="4">
    <source>
        <dbReference type="EMBL" id="RZS86808.1"/>
    </source>
</evidence>
<feature type="region of interest" description="Disordered" evidence="3">
    <location>
        <begin position="46"/>
        <end position="76"/>
    </location>
</feature>
<evidence type="ECO:0000256" key="3">
    <source>
        <dbReference type="SAM" id="MobiDB-lite"/>
    </source>
</evidence>
<feature type="compositionally biased region" description="Gly residues" evidence="3">
    <location>
        <begin position="53"/>
        <end position="68"/>
    </location>
</feature>
<evidence type="ECO:0000313" key="5">
    <source>
        <dbReference type="Proteomes" id="UP000293638"/>
    </source>
</evidence>
<reference evidence="4 5" key="1">
    <citation type="submission" date="2019-02" db="EMBL/GenBank/DDBJ databases">
        <title>Genomic Encyclopedia of Type Strains, Phase IV (KMG-IV): sequencing the most valuable type-strain genomes for metagenomic binning, comparative biology and taxonomic classification.</title>
        <authorList>
            <person name="Goeker M."/>
        </authorList>
    </citation>
    <scope>NUCLEOTIDE SEQUENCE [LARGE SCALE GENOMIC DNA]</scope>
    <source>
        <strain evidence="4 5">DSM 45622</strain>
    </source>
</reference>
<name>A0A4Q7NP61_9ACTN</name>
<dbReference type="Proteomes" id="UP000293638">
    <property type="component" value="Unassembled WGS sequence"/>
</dbReference>
<organism evidence="4 5">
    <name type="scientific">Motilibacter rhizosphaerae</name>
    <dbReference type="NCBI Taxonomy" id="598652"/>
    <lineage>
        <taxon>Bacteria</taxon>
        <taxon>Bacillati</taxon>
        <taxon>Actinomycetota</taxon>
        <taxon>Actinomycetes</taxon>
        <taxon>Motilibacterales</taxon>
        <taxon>Motilibacteraceae</taxon>
        <taxon>Motilibacter</taxon>
    </lineage>
</organism>
<gene>
    <name evidence="4" type="ORF">EV189_2224</name>
</gene>
<accession>A0A4Q7NP61</accession>